<keyword evidence="7" id="KW-1185">Reference proteome</keyword>
<dbReference type="GO" id="GO:0042162">
    <property type="term" value="F:telomeric DNA binding"/>
    <property type="evidence" value="ECO:0007669"/>
    <property type="project" value="InterPro"/>
</dbReference>
<reference evidence="7" key="1">
    <citation type="journal article" date="2014" name="Genome Announc.">
        <title>Draft Genome Sequence of the Yeast Pseudozyma antarctica Type Strain JCM10317, a Producer of the Glycolipid Biosurfactants, Mannosylerythritol Lipids.</title>
        <authorList>
            <person name="Saika A."/>
            <person name="Koike H."/>
            <person name="Hori T."/>
            <person name="Fukuoka T."/>
            <person name="Sato S."/>
            <person name="Habe H."/>
            <person name="Kitamoto D."/>
            <person name="Morita T."/>
        </authorList>
    </citation>
    <scope>NUCLEOTIDE SEQUENCE [LARGE SCALE GENOMIC DNA]</scope>
    <source>
        <strain evidence="7">JCM 10317</strain>
    </source>
</reference>
<evidence type="ECO:0000256" key="5">
    <source>
        <dbReference type="ARBA" id="ARBA00023242"/>
    </source>
</evidence>
<dbReference type="RefSeq" id="XP_014655278.1">
    <property type="nucleotide sequence ID" value="XM_014799792.1"/>
</dbReference>
<evidence type="ECO:0000256" key="2">
    <source>
        <dbReference type="ARBA" id="ARBA00004574"/>
    </source>
</evidence>
<dbReference type="EMBL" id="DF830080">
    <property type="protein sequence ID" value="GAK66442.1"/>
    <property type="molecule type" value="Genomic_DNA"/>
</dbReference>
<evidence type="ECO:0000313" key="7">
    <source>
        <dbReference type="Proteomes" id="UP000053758"/>
    </source>
</evidence>
<dbReference type="Proteomes" id="UP000053758">
    <property type="component" value="Unassembled WGS sequence"/>
</dbReference>
<evidence type="ECO:0000313" key="6">
    <source>
        <dbReference type="EMBL" id="GAK66442.1"/>
    </source>
</evidence>
<dbReference type="GO" id="GO:0005697">
    <property type="term" value="C:telomerase holoenzyme complex"/>
    <property type="evidence" value="ECO:0007669"/>
    <property type="project" value="InterPro"/>
</dbReference>
<dbReference type="AlphaFoldDB" id="A0A081CIE6"/>
<dbReference type="GO" id="GO:0000781">
    <property type="term" value="C:chromosome, telomeric region"/>
    <property type="evidence" value="ECO:0007669"/>
    <property type="project" value="UniProtKB-SubCell"/>
</dbReference>
<dbReference type="OrthoDB" id="2556442at2759"/>
<dbReference type="InterPro" id="IPR019437">
    <property type="entry name" value="TPP1/Est3"/>
</dbReference>
<proteinExistence type="predicted"/>
<dbReference type="Pfam" id="PF10341">
    <property type="entry name" value="TPP1"/>
    <property type="match status" value="1"/>
</dbReference>
<evidence type="ECO:0000256" key="1">
    <source>
        <dbReference type="ARBA" id="ARBA00004123"/>
    </source>
</evidence>
<keyword evidence="4" id="KW-0779">Telomere</keyword>
<evidence type="ECO:0000256" key="3">
    <source>
        <dbReference type="ARBA" id="ARBA00022454"/>
    </source>
</evidence>
<dbReference type="HOGENOM" id="CLU_032243_0_0_1"/>
<organism evidence="6 7">
    <name type="scientific">Pseudozyma antarctica</name>
    <name type="common">Yeast</name>
    <name type="synonym">Candida antarctica</name>
    <dbReference type="NCBI Taxonomy" id="84753"/>
    <lineage>
        <taxon>Eukaryota</taxon>
        <taxon>Fungi</taxon>
        <taxon>Dikarya</taxon>
        <taxon>Basidiomycota</taxon>
        <taxon>Ustilaginomycotina</taxon>
        <taxon>Ustilaginomycetes</taxon>
        <taxon>Ustilaginales</taxon>
        <taxon>Ustilaginaceae</taxon>
        <taxon>Moesziomyces</taxon>
    </lineage>
</organism>
<evidence type="ECO:0000256" key="4">
    <source>
        <dbReference type="ARBA" id="ARBA00022895"/>
    </source>
</evidence>
<dbReference type="GeneID" id="26305454"/>
<accession>A0A081CIE6</accession>
<keyword evidence="3" id="KW-0158">Chromosome</keyword>
<gene>
    <name evidence="6" type="ORF">PAN0_013c4664</name>
</gene>
<keyword evidence="5" id="KW-0539">Nucleus</keyword>
<protein>
    <submittedName>
        <fullName evidence="6">Uncharacterized protein</fullName>
    </submittedName>
</protein>
<comment type="subcellular location">
    <subcellularLocation>
        <location evidence="2">Chromosome</location>
        <location evidence="2">Telomere</location>
    </subcellularLocation>
    <subcellularLocation>
        <location evidence="1">Nucleus</location>
    </subcellularLocation>
</comment>
<dbReference type="GO" id="GO:0007004">
    <property type="term" value="P:telomere maintenance via telomerase"/>
    <property type="evidence" value="ECO:0007669"/>
    <property type="project" value="InterPro"/>
</dbReference>
<sequence>MSESVKSWLFSHCASQAIEALEGGFDLADLPYVRGNRVQLLRFLTFRTSQASTDIWALVGDRTHCIAARFSRTQVDRFQHDRPISFTALKGALVTMTNVKITVARVQMHTTGGPYRPGQYAMVLDVKGFEVVSSMGEPVWFGGVKLVTSPNAVPEGEKERAERMVQWMKKWIRYKCLLRRARADQRRKNQHASSGKEHGSSLPTPAQRAVMQCSQVHNVTPVLTASLGKDSQTTNGTPDALWGDYDLDADVAEVDVPNTWTEATSQQQAAAKQTPQTQQTQHTHTQSGSDPDESGLSDYERQRRRRKRKARPNSAAATPAAAAVKTEEPASTDARALSATPSTTARRKRKRPSAIAAL</sequence>
<name>A0A081CIE6_PSEA2</name>